<proteinExistence type="predicted"/>
<keyword evidence="2" id="KW-1185">Reference proteome</keyword>
<gene>
    <name evidence="1" type="ORF">ETSY1_09210</name>
</gene>
<protein>
    <submittedName>
        <fullName evidence="1">Uncharacterized protein</fullName>
    </submittedName>
</protein>
<comment type="caution">
    <text evidence="1">The sequence shown here is derived from an EMBL/GenBank/DDBJ whole genome shotgun (WGS) entry which is preliminary data.</text>
</comment>
<dbReference type="Proteomes" id="UP000019141">
    <property type="component" value="Unassembled WGS sequence"/>
</dbReference>
<dbReference type="AlphaFoldDB" id="W4LTE5"/>
<evidence type="ECO:0000313" key="2">
    <source>
        <dbReference type="Proteomes" id="UP000019141"/>
    </source>
</evidence>
<name>W4LTE5_ENTF1</name>
<sequence>MQQKWTKSSLGSPPSHDTRKEIVMEKRIRRILMALVAVGLLPLSAWAGNPPVGQVSGGNVYIMDGRCQDVTRRKNASLRTNSDQTSWECYAGYSETKRSPRTIVIDMIVATEEVIDNQALTERACDEDGGRYEADSCWYKGERGESCSDVCDGADVYYDPATASYCGSIADGGDTWRCLNISRLFGGSRGSDISNAGALGTLGCVQFRKRTLHFNHGPTLPDARDSAYQRICACTRDHCPATGGHGYEGSCYLLGEVNESCDTTCQNQDRVYDDATARVIGSRPSGGRIEHCTAVAALFGVPPAVRLSTDNPQQRKMGCSWPIGIRHAIYYINEPVTSAARSATARRFCACKPGED</sequence>
<reference evidence="1 2" key="1">
    <citation type="journal article" date="2014" name="Nature">
        <title>An environmental bacterial taxon with a large and distinct metabolic repertoire.</title>
        <authorList>
            <person name="Wilson M.C."/>
            <person name="Mori T."/>
            <person name="Ruckert C."/>
            <person name="Uria A.R."/>
            <person name="Helf M.J."/>
            <person name="Takada K."/>
            <person name="Gernert C."/>
            <person name="Steffens U.A."/>
            <person name="Heycke N."/>
            <person name="Schmitt S."/>
            <person name="Rinke C."/>
            <person name="Helfrich E.J."/>
            <person name="Brachmann A.O."/>
            <person name="Gurgui C."/>
            <person name="Wakimoto T."/>
            <person name="Kracht M."/>
            <person name="Crusemann M."/>
            <person name="Hentschel U."/>
            <person name="Abe I."/>
            <person name="Matsunaga S."/>
            <person name="Kalinowski J."/>
            <person name="Takeyama H."/>
            <person name="Piel J."/>
        </authorList>
    </citation>
    <scope>NUCLEOTIDE SEQUENCE [LARGE SCALE GENOMIC DNA]</scope>
    <source>
        <strain evidence="2">TSY1</strain>
    </source>
</reference>
<dbReference type="HOGENOM" id="CLU_777754_0_0_7"/>
<accession>W4LTE5</accession>
<evidence type="ECO:0000313" key="1">
    <source>
        <dbReference type="EMBL" id="ETX00986.1"/>
    </source>
</evidence>
<dbReference type="EMBL" id="AZHW01000281">
    <property type="protein sequence ID" value="ETX00986.1"/>
    <property type="molecule type" value="Genomic_DNA"/>
</dbReference>
<organism evidence="1 2">
    <name type="scientific">Entotheonella factor</name>
    <dbReference type="NCBI Taxonomy" id="1429438"/>
    <lineage>
        <taxon>Bacteria</taxon>
        <taxon>Pseudomonadati</taxon>
        <taxon>Nitrospinota/Tectimicrobiota group</taxon>
        <taxon>Candidatus Tectimicrobiota</taxon>
        <taxon>Candidatus Entotheonellia</taxon>
        <taxon>Candidatus Entotheonellales</taxon>
        <taxon>Candidatus Entotheonellaceae</taxon>
        <taxon>Candidatus Entotheonella</taxon>
    </lineage>
</organism>